<dbReference type="CDD" id="cd14845">
    <property type="entry name" value="L-Ala-D-Glu_peptidase_like"/>
    <property type="match status" value="1"/>
</dbReference>
<dbReference type="EMBL" id="JBHUJC010000010">
    <property type="protein sequence ID" value="MFD2275458.1"/>
    <property type="molecule type" value="Genomic_DNA"/>
</dbReference>
<organism evidence="2 3">
    <name type="scientific">Rubritalea spongiae</name>
    <dbReference type="NCBI Taxonomy" id="430797"/>
    <lineage>
        <taxon>Bacteria</taxon>
        <taxon>Pseudomonadati</taxon>
        <taxon>Verrucomicrobiota</taxon>
        <taxon>Verrucomicrobiia</taxon>
        <taxon>Verrucomicrobiales</taxon>
        <taxon>Rubritaleaceae</taxon>
        <taxon>Rubritalea</taxon>
    </lineage>
</organism>
<reference evidence="3" key="1">
    <citation type="journal article" date="2019" name="Int. J. Syst. Evol. Microbiol.">
        <title>The Global Catalogue of Microorganisms (GCM) 10K type strain sequencing project: providing services to taxonomists for standard genome sequencing and annotation.</title>
        <authorList>
            <consortium name="The Broad Institute Genomics Platform"/>
            <consortium name="The Broad Institute Genome Sequencing Center for Infectious Disease"/>
            <person name="Wu L."/>
            <person name="Ma J."/>
        </authorList>
    </citation>
    <scope>NUCLEOTIDE SEQUENCE [LARGE SCALE GENOMIC DNA]</scope>
    <source>
        <strain evidence="3">JCM 16545</strain>
    </source>
</reference>
<keyword evidence="3" id="KW-1185">Reference proteome</keyword>
<dbReference type="SUPFAM" id="SSF55166">
    <property type="entry name" value="Hedgehog/DD-peptidase"/>
    <property type="match status" value="1"/>
</dbReference>
<accession>A0ABW5E0N5</accession>
<dbReference type="RefSeq" id="WP_377092678.1">
    <property type="nucleotide sequence ID" value="NZ_JBHSJM010000001.1"/>
</dbReference>
<dbReference type="Pfam" id="PF13539">
    <property type="entry name" value="Peptidase_M15_4"/>
    <property type="match status" value="1"/>
</dbReference>
<comment type="caution">
    <text evidence="2">The sequence shown here is derived from an EMBL/GenBank/DDBJ whole genome shotgun (WGS) entry which is preliminary data.</text>
</comment>
<evidence type="ECO:0000313" key="2">
    <source>
        <dbReference type="EMBL" id="MFD2275458.1"/>
    </source>
</evidence>
<name>A0ABW5E0N5_9BACT</name>
<evidence type="ECO:0000259" key="1">
    <source>
        <dbReference type="Pfam" id="PF13539"/>
    </source>
</evidence>
<dbReference type="Proteomes" id="UP001597297">
    <property type="component" value="Unassembled WGS sequence"/>
</dbReference>
<gene>
    <name evidence="2" type="ORF">ACFSQZ_03160</name>
</gene>
<dbReference type="InterPro" id="IPR039561">
    <property type="entry name" value="Peptidase_M15C"/>
</dbReference>
<dbReference type="Gene3D" id="3.30.1380.10">
    <property type="match status" value="1"/>
</dbReference>
<protein>
    <submittedName>
        <fullName evidence="2">M15 family metallopeptidase</fullName>
    </submittedName>
</protein>
<evidence type="ECO:0000313" key="3">
    <source>
        <dbReference type="Proteomes" id="UP001597297"/>
    </source>
</evidence>
<sequence length="200" mass="22011">MNLRNRIQRIQDAVGVVPDGIVGPRTVAALELAVLPAKIGDSEVPRDGVDKRTAKNIATLVSRAREPFERFARLAKATAATMGCDYIAICGTRSWHAQDELYAQGRTKPGARVTNARAGYSWHNFGVALDFGVFRDGAYLDSDAPELARRVHIACAKHAEVCGLEWGGDWKSFQDIPHYQLKVSESLATARVLYQEGKWS</sequence>
<feature type="domain" description="Peptidase M15C" evidence="1">
    <location>
        <begin position="116"/>
        <end position="181"/>
    </location>
</feature>
<proteinExistence type="predicted"/>
<dbReference type="InterPro" id="IPR009045">
    <property type="entry name" value="Zn_M74/Hedgehog-like"/>
</dbReference>